<evidence type="ECO:0000313" key="1">
    <source>
        <dbReference type="EMBL" id="MDS0294945.1"/>
    </source>
</evidence>
<keyword evidence="2" id="KW-1185">Reference proteome</keyword>
<comment type="caution">
    <text evidence="1">The sequence shown here is derived from an EMBL/GenBank/DDBJ whole genome shotgun (WGS) entry which is preliminary data.</text>
</comment>
<reference evidence="1 2" key="1">
    <citation type="submission" date="2022-06" db="EMBL/GenBank/DDBJ databases">
        <title>Halogeometricum sp. a new haloarchaeum isolate from saline soil.</title>
        <authorList>
            <person name="Strakova D."/>
            <person name="Galisteo C."/>
            <person name="Sanchez-Porro C."/>
            <person name="Ventosa A."/>
        </authorList>
    </citation>
    <scope>NUCLEOTIDE SEQUENCE [LARGE SCALE GENOMIC DNA]</scope>
    <source>
        <strain evidence="2">S3BR25-2</strain>
    </source>
</reference>
<dbReference type="RefSeq" id="WP_310928791.1">
    <property type="nucleotide sequence ID" value="NZ_JAMQOQ010000003.1"/>
</dbReference>
<organism evidence="1 2">
    <name type="scientific">Halogeometricum luteum</name>
    <dbReference type="NCBI Taxonomy" id="2950537"/>
    <lineage>
        <taxon>Archaea</taxon>
        <taxon>Methanobacteriati</taxon>
        <taxon>Methanobacteriota</taxon>
        <taxon>Stenosarchaea group</taxon>
        <taxon>Halobacteria</taxon>
        <taxon>Halobacteriales</taxon>
        <taxon>Haloferacaceae</taxon>
        <taxon>Halogeometricum</taxon>
    </lineage>
</organism>
<gene>
    <name evidence="1" type="ORF">NDI79_12265</name>
</gene>
<proteinExistence type="predicted"/>
<dbReference type="Proteomes" id="UP001254813">
    <property type="component" value="Unassembled WGS sequence"/>
</dbReference>
<dbReference type="EMBL" id="JAMQOQ010000003">
    <property type="protein sequence ID" value="MDS0294945.1"/>
    <property type="molecule type" value="Genomic_DNA"/>
</dbReference>
<accession>A0ABU2G2D5</accession>
<name>A0ABU2G2D5_9EURY</name>
<evidence type="ECO:0000313" key="2">
    <source>
        <dbReference type="Proteomes" id="UP001254813"/>
    </source>
</evidence>
<sequence>MKQTRPPETRDELTDQLEALIRSAEANGVDVAGGYSFRTESEKPDWSLELLRLAKPARS</sequence>
<protein>
    <submittedName>
        <fullName evidence="1">Uncharacterized protein</fullName>
    </submittedName>
</protein>